<accession>D3B2I3</accession>
<dbReference type="Proteomes" id="UP000001396">
    <property type="component" value="Unassembled WGS sequence"/>
</dbReference>
<proteinExistence type="predicted"/>
<keyword evidence="2" id="KW-1185">Reference proteome</keyword>
<comment type="caution">
    <text evidence="1">The sequence shown here is derived from an EMBL/GenBank/DDBJ whole genome shotgun (WGS) entry which is preliminary data.</text>
</comment>
<dbReference type="GeneID" id="31358119"/>
<protein>
    <submittedName>
        <fullName evidence="1">Uncharacterized protein</fullName>
    </submittedName>
</protein>
<evidence type="ECO:0000313" key="1">
    <source>
        <dbReference type="EMBL" id="EFA83531.1"/>
    </source>
</evidence>
<name>D3B2I3_HETP5</name>
<dbReference type="EMBL" id="ADBJ01000010">
    <property type="protein sequence ID" value="EFA83531.1"/>
    <property type="molecule type" value="Genomic_DNA"/>
</dbReference>
<dbReference type="InParanoid" id="D3B2I3"/>
<organism evidence="1 2">
    <name type="scientific">Heterostelium pallidum (strain ATCC 26659 / Pp 5 / PN500)</name>
    <name type="common">Cellular slime mold</name>
    <name type="synonym">Polysphondylium pallidum</name>
    <dbReference type="NCBI Taxonomy" id="670386"/>
    <lineage>
        <taxon>Eukaryota</taxon>
        <taxon>Amoebozoa</taxon>
        <taxon>Evosea</taxon>
        <taxon>Eumycetozoa</taxon>
        <taxon>Dictyostelia</taxon>
        <taxon>Acytosteliales</taxon>
        <taxon>Acytosteliaceae</taxon>
        <taxon>Heterostelium</taxon>
    </lineage>
</organism>
<gene>
    <name evidence="1" type="ORF">PPL_02596</name>
</gene>
<evidence type="ECO:0000313" key="2">
    <source>
        <dbReference type="Proteomes" id="UP000001396"/>
    </source>
</evidence>
<reference evidence="1 2" key="1">
    <citation type="journal article" date="2011" name="Genome Res.">
        <title>Phylogeny-wide analysis of social amoeba genomes highlights ancient origins for complex intercellular communication.</title>
        <authorList>
            <person name="Heidel A.J."/>
            <person name="Lawal H.M."/>
            <person name="Felder M."/>
            <person name="Schilde C."/>
            <person name="Helps N.R."/>
            <person name="Tunggal B."/>
            <person name="Rivero F."/>
            <person name="John U."/>
            <person name="Schleicher M."/>
            <person name="Eichinger L."/>
            <person name="Platzer M."/>
            <person name="Noegel A.A."/>
            <person name="Schaap P."/>
            <person name="Gloeckner G."/>
        </authorList>
    </citation>
    <scope>NUCLEOTIDE SEQUENCE [LARGE SCALE GENOMIC DNA]</scope>
    <source>
        <strain evidence="2">ATCC 26659 / Pp 5 / PN500</strain>
    </source>
</reference>
<dbReference type="RefSeq" id="XP_020435648.1">
    <property type="nucleotide sequence ID" value="XM_020573576.1"/>
</dbReference>
<dbReference type="AlphaFoldDB" id="D3B2I3"/>
<sequence length="35" mass="4161">MSSNRTIYSERLFSTTGRVLSRDDYRAYNQLPFQS</sequence>